<evidence type="ECO:0000256" key="1">
    <source>
        <dbReference type="SAM" id="Phobius"/>
    </source>
</evidence>
<protein>
    <submittedName>
        <fullName evidence="2">Uncharacterized protein</fullName>
    </submittedName>
</protein>
<keyword evidence="1" id="KW-1133">Transmembrane helix</keyword>
<sequence>MTDNEPGLFQQVLFYIAMIGAWIAGEAGRAALAGAAGGFVRWLTSERRRIRDGVVSVVAGALMARYASPVMLALLERWLGEMSGDVAGAAGFAAGLAGMSLAKLILGAIDANVRRISGGSPDA</sequence>
<feature type="transmembrane region" description="Helical" evidence="1">
    <location>
        <begin position="53"/>
        <end position="74"/>
    </location>
</feature>
<organism evidence="2 3">
    <name type="scientific">Paracoccus siganidrum</name>
    <dbReference type="NCBI Taxonomy" id="1276757"/>
    <lineage>
        <taxon>Bacteria</taxon>
        <taxon>Pseudomonadati</taxon>
        <taxon>Pseudomonadota</taxon>
        <taxon>Alphaproteobacteria</taxon>
        <taxon>Rhodobacterales</taxon>
        <taxon>Paracoccaceae</taxon>
        <taxon>Paracoccus</taxon>
    </lineage>
</organism>
<keyword evidence="1" id="KW-0812">Transmembrane</keyword>
<reference evidence="3" key="1">
    <citation type="submission" date="2018-09" db="EMBL/GenBank/DDBJ databases">
        <title>Paracoccus onubensis nov. sp. a moderate halophilic bacterium isolated from Gruta de las Maravillas (Aracena, Spain).</title>
        <authorList>
            <person name="Jurado V."/>
            <person name="Gutierrez-Patricio S."/>
            <person name="Gonzalez-Pimentel J.L."/>
            <person name="Miller A.Z."/>
            <person name="Laiz L."/>
            <person name="Saiz-Jimenez C."/>
        </authorList>
    </citation>
    <scope>NUCLEOTIDE SEQUENCE [LARGE SCALE GENOMIC DNA]</scope>
    <source>
        <strain evidence="3">DSM 26381</strain>
    </source>
</reference>
<name>A0A419A6B6_9RHOB</name>
<feature type="transmembrane region" description="Helical" evidence="1">
    <location>
        <begin position="86"/>
        <end position="106"/>
    </location>
</feature>
<keyword evidence="3" id="KW-1185">Reference proteome</keyword>
<gene>
    <name evidence="2" type="ORF">D3P05_11785</name>
</gene>
<dbReference type="RefSeq" id="WP_119898363.1">
    <property type="nucleotide sequence ID" value="NZ_QNRC01000013.1"/>
</dbReference>
<feature type="transmembrane region" description="Helical" evidence="1">
    <location>
        <begin position="12"/>
        <end position="32"/>
    </location>
</feature>
<dbReference type="Proteomes" id="UP000283587">
    <property type="component" value="Unassembled WGS sequence"/>
</dbReference>
<proteinExistence type="predicted"/>
<dbReference type="AlphaFoldDB" id="A0A419A6B6"/>
<dbReference type="OrthoDB" id="7868033at2"/>
<evidence type="ECO:0000313" key="2">
    <source>
        <dbReference type="EMBL" id="RJL13682.1"/>
    </source>
</evidence>
<evidence type="ECO:0000313" key="3">
    <source>
        <dbReference type="Proteomes" id="UP000283587"/>
    </source>
</evidence>
<comment type="caution">
    <text evidence="2">The sequence shown here is derived from an EMBL/GenBank/DDBJ whole genome shotgun (WGS) entry which is preliminary data.</text>
</comment>
<dbReference type="EMBL" id="QZEW01000044">
    <property type="protein sequence ID" value="RJL13682.1"/>
    <property type="molecule type" value="Genomic_DNA"/>
</dbReference>
<accession>A0A419A6B6</accession>
<keyword evidence="1" id="KW-0472">Membrane</keyword>